<dbReference type="InterPro" id="IPR007736">
    <property type="entry name" value="Caleosin-related"/>
</dbReference>
<evidence type="ECO:0000313" key="3">
    <source>
        <dbReference type="EnsemblPlants" id="ONIVA06G11240.1"/>
    </source>
</evidence>
<keyword evidence="4" id="KW-1185">Reference proteome</keyword>
<reference evidence="3" key="2">
    <citation type="submission" date="2018-04" db="EMBL/GenBank/DDBJ databases">
        <title>OnivRS2 (Oryza nivara Reference Sequence Version 2).</title>
        <authorList>
            <person name="Zhang J."/>
            <person name="Kudrna D."/>
            <person name="Lee S."/>
            <person name="Talag J."/>
            <person name="Rajasekar S."/>
            <person name="Welchert J."/>
            <person name="Hsing Y.-I."/>
            <person name="Wing R.A."/>
        </authorList>
    </citation>
    <scope>NUCLEOTIDE SEQUENCE [LARGE SCALE GENOMIC DNA]</scope>
    <source>
        <strain evidence="3">SL10</strain>
    </source>
</reference>
<dbReference type="GO" id="GO:0005509">
    <property type="term" value="F:calcium ion binding"/>
    <property type="evidence" value="ECO:0007669"/>
    <property type="project" value="InterPro"/>
</dbReference>
<reference evidence="3" key="1">
    <citation type="submission" date="2015-04" db="UniProtKB">
        <authorList>
            <consortium name="EnsemblPlants"/>
        </authorList>
    </citation>
    <scope>IDENTIFICATION</scope>
    <source>
        <strain evidence="3">SL10</strain>
    </source>
</reference>
<dbReference type="Gramene" id="ONIVA06G11240.1">
    <property type="protein sequence ID" value="ONIVA06G11240.1"/>
    <property type="gene ID" value="ONIVA06G11240"/>
</dbReference>
<accession>A0A0E0HNK9</accession>
<dbReference type="PANTHER" id="PTHR31495">
    <property type="entry name" value="PEROXYGENASE 3-RELATED"/>
    <property type="match status" value="1"/>
</dbReference>
<dbReference type="InterPro" id="IPR002048">
    <property type="entry name" value="EF_hand_dom"/>
</dbReference>
<dbReference type="PANTHER" id="PTHR31495:SF4">
    <property type="entry name" value="OS06G0254600 PROTEIN"/>
    <property type="match status" value="1"/>
</dbReference>
<dbReference type="AlphaFoldDB" id="A0A0E0HNK9"/>
<dbReference type="PROSITE" id="PS50222">
    <property type="entry name" value="EF_HAND_2"/>
    <property type="match status" value="1"/>
</dbReference>
<dbReference type="HOGENOM" id="CLU_1498619_0_0_1"/>
<evidence type="ECO:0000256" key="1">
    <source>
        <dbReference type="ARBA" id="ARBA00006765"/>
    </source>
</evidence>
<dbReference type="STRING" id="4536.A0A0E0HNK9"/>
<comment type="similarity">
    <text evidence="1">Belongs to the caleosin family.</text>
</comment>
<dbReference type="EnsemblPlants" id="ONIVA06G11240.1">
    <property type="protein sequence ID" value="ONIVA06G11240.1"/>
    <property type="gene ID" value="ONIVA06G11240"/>
</dbReference>
<proteinExistence type="inferred from homology"/>
<evidence type="ECO:0000313" key="4">
    <source>
        <dbReference type="Proteomes" id="UP000006591"/>
    </source>
</evidence>
<dbReference type="GO" id="GO:0004497">
    <property type="term" value="F:monooxygenase activity"/>
    <property type="evidence" value="ECO:0007669"/>
    <property type="project" value="TreeGrafter"/>
</dbReference>
<organism evidence="3">
    <name type="scientific">Oryza nivara</name>
    <name type="common">Indian wild rice</name>
    <name type="synonym">Oryza sativa f. spontanea</name>
    <dbReference type="NCBI Taxonomy" id="4536"/>
    <lineage>
        <taxon>Eukaryota</taxon>
        <taxon>Viridiplantae</taxon>
        <taxon>Streptophyta</taxon>
        <taxon>Embryophyta</taxon>
        <taxon>Tracheophyta</taxon>
        <taxon>Spermatophyta</taxon>
        <taxon>Magnoliopsida</taxon>
        <taxon>Liliopsida</taxon>
        <taxon>Poales</taxon>
        <taxon>Poaceae</taxon>
        <taxon>BOP clade</taxon>
        <taxon>Oryzoideae</taxon>
        <taxon>Oryzeae</taxon>
        <taxon>Oryzinae</taxon>
        <taxon>Oryza</taxon>
    </lineage>
</organism>
<protein>
    <recommendedName>
        <fullName evidence="2">EF-hand domain-containing protein</fullName>
    </recommendedName>
</protein>
<feature type="domain" description="EF-hand" evidence="2">
    <location>
        <begin position="15"/>
        <end position="50"/>
    </location>
</feature>
<dbReference type="Proteomes" id="UP000006591">
    <property type="component" value="Chromosome 6"/>
</dbReference>
<dbReference type="Pfam" id="PF05042">
    <property type="entry name" value="Caleosin"/>
    <property type="match status" value="1"/>
</dbReference>
<sequence length="180" mass="19662">MAMLGGHVTAEIDIANMTALQKHVSFFDRNKDGIITPSETIEGVVAIGCDFAFARDLAASVHAGLGPKTSPGLYQLYRITPQCLRHPPSTPLLWPPHLIPRRPRLRGGKLPLFPDLSVHGWEIDRTVISACHDFFGLTGLEEDHAAHLFIHVWDTLEVEAVEAVPGDALVDLFADGSMLP</sequence>
<evidence type="ECO:0000259" key="2">
    <source>
        <dbReference type="PROSITE" id="PS50222"/>
    </source>
</evidence>
<name>A0A0E0HNK9_ORYNI</name>